<dbReference type="GO" id="GO:0009252">
    <property type="term" value="P:peptidoglycan biosynthetic process"/>
    <property type="evidence" value="ECO:0007669"/>
    <property type="project" value="UniProtKB-KW"/>
</dbReference>
<feature type="transmembrane region" description="Helical" evidence="16">
    <location>
        <begin position="140"/>
        <end position="159"/>
    </location>
</feature>
<keyword evidence="4 16" id="KW-0812">Transmembrane</keyword>
<evidence type="ECO:0000256" key="9">
    <source>
        <dbReference type="ARBA" id="ARBA00032370"/>
    </source>
</evidence>
<evidence type="ECO:0000256" key="6">
    <source>
        <dbReference type="ARBA" id="ARBA00022984"/>
    </source>
</evidence>
<dbReference type="GO" id="GO:0005886">
    <property type="term" value="C:plasma membrane"/>
    <property type="evidence" value="ECO:0007669"/>
    <property type="project" value="TreeGrafter"/>
</dbReference>
<evidence type="ECO:0000256" key="16">
    <source>
        <dbReference type="SAM" id="Phobius"/>
    </source>
</evidence>
<keyword evidence="7 16" id="KW-1133">Transmembrane helix</keyword>
<dbReference type="GO" id="GO:0015648">
    <property type="term" value="F:lipid-linked peptidoglycan transporter activity"/>
    <property type="evidence" value="ECO:0007669"/>
    <property type="project" value="TreeGrafter"/>
</dbReference>
<evidence type="ECO:0000256" key="15">
    <source>
        <dbReference type="ARBA" id="ARBA00049902"/>
    </source>
</evidence>
<dbReference type="AlphaFoldDB" id="A0A1F4XMK4"/>
<dbReference type="GO" id="GO:0008955">
    <property type="term" value="F:peptidoglycan glycosyltransferase activity"/>
    <property type="evidence" value="ECO:0007669"/>
    <property type="project" value="UniProtKB-EC"/>
</dbReference>
<evidence type="ECO:0000256" key="10">
    <source>
        <dbReference type="ARBA" id="ARBA00033270"/>
    </source>
</evidence>
<evidence type="ECO:0000256" key="3">
    <source>
        <dbReference type="ARBA" id="ARBA00022679"/>
    </source>
</evidence>
<dbReference type="GO" id="GO:0051301">
    <property type="term" value="P:cell division"/>
    <property type="evidence" value="ECO:0007669"/>
    <property type="project" value="InterPro"/>
</dbReference>
<evidence type="ECO:0000256" key="5">
    <source>
        <dbReference type="ARBA" id="ARBA00022960"/>
    </source>
</evidence>
<accession>A0A1F4XMK4</accession>
<feature type="transmembrane region" description="Helical" evidence="16">
    <location>
        <begin position="337"/>
        <end position="360"/>
    </location>
</feature>
<dbReference type="EMBL" id="MEWU01000035">
    <property type="protein sequence ID" value="OGC82838.1"/>
    <property type="molecule type" value="Genomic_DNA"/>
</dbReference>
<feature type="transmembrane region" description="Helical" evidence="16">
    <location>
        <begin position="273"/>
        <end position="293"/>
    </location>
</feature>
<feature type="transmembrane region" description="Helical" evidence="16">
    <location>
        <begin position="9"/>
        <end position="33"/>
    </location>
</feature>
<dbReference type="EC" id="2.4.99.28" evidence="14"/>
<evidence type="ECO:0000256" key="12">
    <source>
        <dbReference type="ARBA" id="ARBA00041185"/>
    </source>
</evidence>
<dbReference type="GO" id="GO:0008360">
    <property type="term" value="P:regulation of cell shape"/>
    <property type="evidence" value="ECO:0007669"/>
    <property type="project" value="UniProtKB-KW"/>
</dbReference>
<comment type="subcellular location">
    <subcellularLocation>
        <location evidence="1">Membrane</location>
        <topology evidence="1">Multi-pass membrane protein</topology>
    </subcellularLocation>
</comment>
<protein>
    <recommendedName>
        <fullName evidence="12">Probable peptidoglycan glycosyltransferase FtsW</fullName>
        <ecNumber evidence="14">2.4.99.28</ecNumber>
    </recommendedName>
    <alternativeName>
        <fullName evidence="13">Cell division protein FtsW</fullName>
    </alternativeName>
    <alternativeName>
        <fullName evidence="10">Cell wall polymerase</fullName>
    </alternativeName>
    <alternativeName>
        <fullName evidence="9">Peptidoglycan polymerase</fullName>
    </alternativeName>
</protein>
<evidence type="ECO:0000256" key="13">
    <source>
        <dbReference type="ARBA" id="ARBA00041418"/>
    </source>
</evidence>
<organism evidence="17 18">
    <name type="scientific">Candidatus Adlerbacteria bacterium RIFCSPHIGHO2_02_FULL_52_17</name>
    <dbReference type="NCBI Taxonomy" id="1797240"/>
    <lineage>
        <taxon>Bacteria</taxon>
        <taxon>Candidatus Adleribacteriota</taxon>
    </lineage>
</organism>
<evidence type="ECO:0000256" key="7">
    <source>
        <dbReference type="ARBA" id="ARBA00022989"/>
    </source>
</evidence>
<feature type="transmembrane region" description="Helical" evidence="16">
    <location>
        <begin position="76"/>
        <end position="96"/>
    </location>
</feature>
<comment type="caution">
    <text evidence="17">The sequence shown here is derived from an EMBL/GenBank/DDBJ whole genome shotgun (WGS) entry which is preliminary data.</text>
</comment>
<evidence type="ECO:0000256" key="14">
    <source>
        <dbReference type="ARBA" id="ARBA00044770"/>
    </source>
</evidence>
<keyword evidence="6" id="KW-0573">Peptidoglycan synthesis</keyword>
<comment type="similarity">
    <text evidence="11">Belongs to the SEDS family. FtsW subfamily.</text>
</comment>
<keyword evidence="8 16" id="KW-0472">Membrane</keyword>
<name>A0A1F4XMK4_9BACT</name>
<dbReference type="PANTHER" id="PTHR30474">
    <property type="entry name" value="CELL CYCLE PROTEIN"/>
    <property type="match status" value="1"/>
</dbReference>
<dbReference type="Pfam" id="PF01098">
    <property type="entry name" value="FTSW_RODA_SPOVE"/>
    <property type="match status" value="1"/>
</dbReference>
<evidence type="ECO:0000313" key="17">
    <source>
        <dbReference type="EMBL" id="OGC82838.1"/>
    </source>
</evidence>
<proteinExistence type="inferred from homology"/>
<evidence type="ECO:0000256" key="11">
    <source>
        <dbReference type="ARBA" id="ARBA00038053"/>
    </source>
</evidence>
<keyword evidence="5" id="KW-0133">Cell shape</keyword>
<sequence>MVRKPVDTAFLLTTSALVVVGLLIFTSAALGLLARDGGASFTSVAVSQLLLGMVCGGIFSYFLSRIDYRLWRQYTPYLFGFALLLTLLTFVPHVGLTLKGASRWISLGPISFQPSELLKFATVAFLAAMYASHYKQVGTWRWGILPLILIAGSATLMVLRQPDTASAMVIALSAVAMLFTAGGKLSHLVILALVGVSLVGFAAYERPYVAERLYTFINQGADPQGAGWQIQQSLISVGSGGLFGRGFGQSIEKFSYLPEPIGDSIFAVAGEEFGFVGSGILIGLFVAFAVLGLRIAARAADPFGGLLAVGIVVLIVGQSFFNIASTLGLVPLVGVPLIFVSHGGTALAVALIEVGVLLSVSRRMKK</sequence>
<dbReference type="InterPro" id="IPR001182">
    <property type="entry name" value="FtsW/RodA"/>
</dbReference>
<comment type="catalytic activity">
    <reaction evidence="15">
        <text>[GlcNAc-(1-&gt;4)-Mur2Ac(oyl-L-Ala-gamma-D-Glu-L-Lys-D-Ala-D-Ala)](n)-di-trans,octa-cis-undecaprenyl diphosphate + beta-D-GlcNAc-(1-&gt;4)-Mur2Ac(oyl-L-Ala-gamma-D-Glu-L-Lys-D-Ala-D-Ala)-di-trans,octa-cis-undecaprenyl diphosphate = [GlcNAc-(1-&gt;4)-Mur2Ac(oyl-L-Ala-gamma-D-Glu-L-Lys-D-Ala-D-Ala)](n+1)-di-trans,octa-cis-undecaprenyl diphosphate + di-trans,octa-cis-undecaprenyl diphosphate + H(+)</text>
        <dbReference type="Rhea" id="RHEA:23708"/>
        <dbReference type="Rhea" id="RHEA-COMP:9602"/>
        <dbReference type="Rhea" id="RHEA-COMP:9603"/>
        <dbReference type="ChEBI" id="CHEBI:15378"/>
        <dbReference type="ChEBI" id="CHEBI:58405"/>
        <dbReference type="ChEBI" id="CHEBI:60033"/>
        <dbReference type="ChEBI" id="CHEBI:78435"/>
        <dbReference type="EC" id="2.4.99.28"/>
    </reaction>
</comment>
<dbReference type="PANTHER" id="PTHR30474:SF2">
    <property type="entry name" value="PEPTIDOGLYCAN GLYCOSYLTRANSFERASE FTSW-RELATED"/>
    <property type="match status" value="1"/>
</dbReference>
<reference evidence="17 18" key="1">
    <citation type="journal article" date="2016" name="Nat. Commun.">
        <title>Thousands of microbial genomes shed light on interconnected biogeochemical processes in an aquifer system.</title>
        <authorList>
            <person name="Anantharaman K."/>
            <person name="Brown C.T."/>
            <person name="Hug L.A."/>
            <person name="Sharon I."/>
            <person name="Castelle C.J."/>
            <person name="Probst A.J."/>
            <person name="Thomas B.C."/>
            <person name="Singh A."/>
            <person name="Wilkins M.J."/>
            <person name="Karaoz U."/>
            <person name="Brodie E.L."/>
            <person name="Williams K.H."/>
            <person name="Hubbard S.S."/>
            <person name="Banfield J.F."/>
        </authorList>
    </citation>
    <scope>NUCLEOTIDE SEQUENCE [LARGE SCALE GENOMIC DNA]</scope>
</reference>
<evidence type="ECO:0000256" key="2">
    <source>
        <dbReference type="ARBA" id="ARBA00022676"/>
    </source>
</evidence>
<keyword evidence="3" id="KW-0808">Transferase</keyword>
<keyword evidence="2" id="KW-0328">Glycosyltransferase</keyword>
<feature type="transmembrane region" description="Helical" evidence="16">
    <location>
        <begin position="45"/>
        <end position="64"/>
    </location>
</feature>
<feature type="transmembrane region" description="Helical" evidence="16">
    <location>
        <begin position="305"/>
        <end position="325"/>
    </location>
</feature>
<dbReference type="GO" id="GO:0032153">
    <property type="term" value="C:cell division site"/>
    <property type="evidence" value="ECO:0007669"/>
    <property type="project" value="TreeGrafter"/>
</dbReference>
<evidence type="ECO:0000313" key="18">
    <source>
        <dbReference type="Proteomes" id="UP000177564"/>
    </source>
</evidence>
<evidence type="ECO:0000256" key="1">
    <source>
        <dbReference type="ARBA" id="ARBA00004141"/>
    </source>
</evidence>
<evidence type="ECO:0000256" key="4">
    <source>
        <dbReference type="ARBA" id="ARBA00022692"/>
    </source>
</evidence>
<gene>
    <name evidence="17" type="ORF">A3D68_02555</name>
</gene>
<dbReference type="STRING" id="1797240.A3D68_02555"/>
<evidence type="ECO:0000256" key="8">
    <source>
        <dbReference type="ARBA" id="ARBA00023136"/>
    </source>
</evidence>
<dbReference type="Proteomes" id="UP000177564">
    <property type="component" value="Unassembled WGS sequence"/>
</dbReference>